<reference evidence="3" key="1">
    <citation type="journal article" date="2008" name="J. Bacteriol.">
        <title>Genome sequence of Thermofilum pendens reveals an exceptional loss of biosynthetic pathways without genome reduction.</title>
        <authorList>
            <person name="Anderson I."/>
            <person name="Rodriguez J."/>
            <person name="Susanti D."/>
            <person name="Porat I."/>
            <person name="Reich C."/>
            <person name="Ulrich L.E."/>
            <person name="Elkins J.G."/>
            <person name="Mavromatis K."/>
            <person name="Lykidis A."/>
            <person name="Kim E."/>
            <person name="Thompson L.S."/>
            <person name="Nolan M."/>
            <person name="Land M."/>
            <person name="Copeland A."/>
            <person name="Lapidus A."/>
            <person name="Lucas S."/>
            <person name="Detter C."/>
            <person name="Zhulin I.B."/>
            <person name="Olsen G.J."/>
            <person name="Whitman W."/>
            <person name="Mukhopadhyay B."/>
            <person name="Bristow J."/>
            <person name="Kyrpides N."/>
        </authorList>
    </citation>
    <scope>NUCLEOTIDE SEQUENCE [LARGE SCALE GENOMIC DNA]</scope>
    <source>
        <strain evidence="3">DSM 2475 / Hrk 5</strain>
    </source>
</reference>
<dbReference type="KEGG" id="tpe:Tpen_1793"/>
<accession>A1S158</accession>
<protein>
    <submittedName>
        <fullName evidence="2">ABC-type tungstate transport system permease component-like protein</fullName>
    </submittedName>
</protein>
<dbReference type="AlphaFoldDB" id="A1S158"/>
<dbReference type="PANTHER" id="PTHR37945:SF1">
    <property type="entry name" value="EXTRACELLULAR TUNGSTATE BINDING PROTEIN"/>
    <property type="match status" value="1"/>
</dbReference>
<dbReference type="RefSeq" id="WP_011753453.1">
    <property type="nucleotide sequence ID" value="NC_008698.1"/>
</dbReference>
<name>A1S158_THEPD</name>
<sequence>MKKTLVILLAVVAVALIAAAILVPPMLRQAAPGVQAQQPGKRVTLRIATTTSMDATGLLDAVKKRFEAKYPWINVTWVAVGTGQAIEIAKRGDADLVIVHNRDLENQFIAQGYGVHGITFAYNDFVLLGPPEDPAGVSGAGSAVEAFKKIYEAGVAGKAVFVSRGDKSGTHLRELSIWKQAGLKPQGQAWYKETGQGMSQTLMVADQLNAYTLSDRSTYLAFKDKIHLVILHQGDPLYLNLYRAIPVNPEKFPHVHYNESLLFVKFLVSPEGQYLIGTYQRGGAKLFNVCFGNLTKLGIYDPYEEEQVKFYKSLLSQP</sequence>
<dbReference type="Pfam" id="PF12849">
    <property type="entry name" value="PBP_like_2"/>
    <property type="match status" value="1"/>
</dbReference>
<proteinExistence type="predicted"/>
<dbReference type="EMBL" id="CP000505">
    <property type="protein sequence ID" value="ABL79188.1"/>
    <property type="molecule type" value="Genomic_DNA"/>
</dbReference>
<feature type="domain" description="PBP" evidence="1">
    <location>
        <begin position="39"/>
        <end position="271"/>
    </location>
</feature>
<organism evidence="2 3">
    <name type="scientific">Thermofilum pendens (strain DSM 2475 / Hrk 5)</name>
    <dbReference type="NCBI Taxonomy" id="368408"/>
    <lineage>
        <taxon>Archaea</taxon>
        <taxon>Thermoproteota</taxon>
        <taxon>Thermoprotei</taxon>
        <taxon>Thermofilales</taxon>
        <taxon>Thermofilaceae</taxon>
        <taxon>Thermofilum</taxon>
    </lineage>
</organism>
<dbReference type="SUPFAM" id="SSF53850">
    <property type="entry name" value="Periplasmic binding protein-like II"/>
    <property type="match status" value="1"/>
</dbReference>
<dbReference type="Proteomes" id="UP000000641">
    <property type="component" value="Chromosome"/>
</dbReference>
<dbReference type="Gene3D" id="3.40.190.10">
    <property type="entry name" value="Periplasmic binding protein-like II"/>
    <property type="match status" value="2"/>
</dbReference>
<dbReference type="PANTHER" id="PTHR37945">
    <property type="entry name" value="EXTRACELLULAR TUNGSTATE BINDING PROTEIN"/>
    <property type="match status" value="1"/>
</dbReference>
<evidence type="ECO:0000259" key="1">
    <source>
        <dbReference type="Pfam" id="PF12849"/>
    </source>
</evidence>
<dbReference type="STRING" id="368408.Tpen_1793"/>
<evidence type="ECO:0000313" key="2">
    <source>
        <dbReference type="EMBL" id="ABL79188.1"/>
    </source>
</evidence>
<dbReference type="GeneID" id="4601916"/>
<dbReference type="EnsemblBacteria" id="ABL79188">
    <property type="protein sequence ID" value="ABL79188"/>
    <property type="gene ID" value="Tpen_1793"/>
</dbReference>
<evidence type="ECO:0000313" key="3">
    <source>
        <dbReference type="Proteomes" id="UP000000641"/>
    </source>
</evidence>
<dbReference type="eggNOG" id="arCOG00229">
    <property type="taxonomic scope" value="Archaea"/>
</dbReference>
<dbReference type="InterPro" id="IPR024370">
    <property type="entry name" value="PBP_domain"/>
</dbReference>
<dbReference type="OrthoDB" id="14917at2157"/>
<keyword evidence="3" id="KW-1185">Reference proteome</keyword>
<gene>
    <name evidence="2" type="ordered locus">Tpen_1793</name>
</gene>
<dbReference type="HOGENOM" id="CLU_061511_0_0_2"/>
<dbReference type="InterPro" id="IPR052738">
    <property type="entry name" value="ABC-Tungstate_binding"/>
</dbReference>